<sequence length="188" mass="20788">MGLLDSLLGDTTPPEPEPETESTIEISEAEHEVVFPVAIERSELLAYKRLIEYDRDTPRSSTGTSEVIRDSLDDMLRGATPGNRTWSEEVEATREDAAFIIEAWLEEFTGDTAVIFVPVGTYFHLARLLRVCEERADIDDDPFETTEELLTAATLVSRLKDAENGDAPSVFAHTDDIPVTRAELGSAS</sequence>
<accession>A0A482T751</accession>
<name>A0A482T751_HALHI</name>
<feature type="region of interest" description="Disordered" evidence="1">
    <location>
        <begin position="1"/>
        <end position="23"/>
    </location>
</feature>
<organism evidence="2 3">
    <name type="scientific">Haloarcula hispanica</name>
    <dbReference type="NCBI Taxonomy" id="51589"/>
    <lineage>
        <taxon>Archaea</taxon>
        <taxon>Methanobacteriati</taxon>
        <taxon>Methanobacteriota</taxon>
        <taxon>Stenosarchaea group</taxon>
        <taxon>Halobacteria</taxon>
        <taxon>Halobacteriales</taxon>
        <taxon>Haloarculaceae</taxon>
        <taxon>Haloarcula</taxon>
    </lineage>
</organism>
<dbReference type="Proteomes" id="UP000293535">
    <property type="component" value="Unassembled WGS sequence"/>
</dbReference>
<dbReference type="RefSeq" id="WP_129756355.1">
    <property type="nucleotide sequence ID" value="NZ_JAFKAA010000005.1"/>
</dbReference>
<evidence type="ECO:0000256" key="1">
    <source>
        <dbReference type="SAM" id="MobiDB-lite"/>
    </source>
</evidence>
<dbReference type="AlphaFoldDB" id="A0A482T751"/>
<reference evidence="2 3" key="1">
    <citation type="submission" date="2018-12" db="EMBL/GenBank/DDBJ databases">
        <title>Draft genome sequence of Haloarcula hispinica strain 18.1, an halophilic archaeon isolated from Chott El Jerid of Southern Tunisia.</title>
        <authorList>
            <person name="Najjari A."/>
            <person name="Ben Dhia O."/>
            <person name="Ferjani R."/>
            <person name="Mahjoubi M."/>
            <person name="Sghaier H."/>
            <person name="Elshahed M."/>
            <person name="Ouzari H.I."/>
            <person name="Cherid A."/>
            <person name="Youssef N."/>
        </authorList>
    </citation>
    <scope>NUCLEOTIDE SEQUENCE [LARGE SCALE GENOMIC DNA]</scope>
    <source>
        <strain evidence="2 3">18.1</strain>
    </source>
</reference>
<gene>
    <name evidence="2" type="ORF">ELS20_18245</name>
</gene>
<protein>
    <submittedName>
        <fullName evidence="2">Uncharacterized protein</fullName>
    </submittedName>
</protein>
<evidence type="ECO:0000313" key="2">
    <source>
        <dbReference type="EMBL" id="RYJ07699.1"/>
    </source>
</evidence>
<dbReference type="EMBL" id="RZIG01000005">
    <property type="protein sequence ID" value="RYJ07699.1"/>
    <property type="molecule type" value="Genomic_DNA"/>
</dbReference>
<evidence type="ECO:0000313" key="3">
    <source>
        <dbReference type="Proteomes" id="UP000293535"/>
    </source>
</evidence>
<proteinExistence type="predicted"/>
<comment type="caution">
    <text evidence="2">The sequence shown here is derived from an EMBL/GenBank/DDBJ whole genome shotgun (WGS) entry which is preliminary data.</text>
</comment>